<gene>
    <name evidence="3" type="ORF">NRE15_04945</name>
    <name evidence="4" type="ORF">NRE15_06480</name>
    <name evidence="1" type="ORF">NRE15_11150</name>
    <name evidence="2" type="ORF">NRE15_12475</name>
</gene>
<dbReference type="Pfam" id="PF05717">
    <property type="entry name" value="TnpB_IS66"/>
    <property type="match status" value="1"/>
</dbReference>
<dbReference type="EMBL" id="CP102453">
    <property type="protein sequence ID" value="UUX34996.1"/>
    <property type="molecule type" value="Genomic_DNA"/>
</dbReference>
<protein>
    <submittedName>
        <fullName evidence="1">Transposase</fullName>
    </submittedName>
</protein>
<keyword evidence="5" id="KW-1185">Reference proteome</keyword>
<organism evidence="1 5">
    <name type="scientific">Fundicoccus culcitae</name>
    <dbReference type="NCBI Taxonomy" id="2969821"/>
    <lineage>
        <taxon>Bacteria</taxon>
        <taxon>Bacillati</taxon>
        <taxon>Bacillota</taxon>
        <taxon>Bacilli</taxon>
        <taxon>Lactobacillales</taxon>
        <taxon>Aerococcaceae</taxon>
        <taxon>Fundicoccus</taxon>
    </lineage>
</organism>
<accession>A0ABY5P4E4</accession>
<dbReference type="EMBL" id="CP102453">
    <property type="protein sequence ID" value="UUX35285.1"/>
    <property type="molecule type" value="Genomic_DNA"/>
</dbReference>
<dbReference type="EMBL" id="CP102453">
    <property type="protein sequence ID" value="UUX33704.1"/>
    <property type="molecule type" value="Genomic_DNA"/>
</dbReference>
<dbReference type="Proteomes" id="UP001315967">
    <property type="component" value="Chromosome"/>
</dbReference>
<evidence type="ECO:0000313" key="4">
    <source>
        <dbReference type="EMBL" id="UUX35285.1"/>
    </source>
</evidence>
<evidence type="ECO:0000313" key="1">
    <source>
        <dbReference type="EMBL" id="UUX33451.1"/>
    </source>
</evidence>
<sequence length="114" mass="13284">MIDFTVPETLYLMPQFSPGNQALQRLLALIQSSAVFVRDKSAAYLFCNSKKKVLRIIYWDGQRFIELIYRIDGGVFQWPTTEPKFMEISLFQIERLLRGDSLNPPLKSSFIFND</sequence>
<evidence type="ECO:0000313" key="3">
    <source>
        <dbReference type="EMBL" id="UUX34996.1"/>
    </source>
</evidence>
<dbReference type="RefSeq" id="WP_313792953.1">
    <property type="nucleotide sequence ID" value="NZ_CP102453.1"/>
</dbReference>
<dbReference type="EMBL" id="CP102453">
    <property type="protein sequence ID" value="UUX33451.1"/>
    <property type="molecule type" value="Genomic_DNA"/>
</dbReference>
<dbReference type="InterPro" id="IPR008878">
    <property type="entry name" value="Transposase_IS66_Orf2"/>
</dbReference>
<reference evidence="1 5" key="1">
    <citation type="submission" date="2022-08" db="EMBL/GenBank/DDBJ databases">
        <title>Aerococcaceae sp. nov isolated from spoiled eye mask.</title>
        <authorList>
            <person name="Zhou G."/>
            <person name="Xie X.-B."/>
            <person name="Shi Q.-S."/>
            <person name="Wang Y.-S."/>
            <person name="Wen X."/>
            <person name="Peng H."/>
            <person name="Yang X.-J."/>
            <person name="Tao H.-B."/>
            <person name="Huang X.-M."/>
        </authorList>
    </citation>
    <scope>NUCLEOTIDE SEQUENCE [LARGE SCALE GENOMIC DNA]</scope>
    <source>
        <strain evidence="5">DM20194951</strain>
        <strain evidence="1">No. 9</strain>
    </source>
</reference>
<evidence type="ECO:0000313" key="5">
    <source>
        <dbReference type="Proteomes" id="UP001315967"/>
    </source>
</evidence>
<proteinExistence type="predicted"/>
<name>A0ABY5P4E4_9LACT</name>
<evidence type="ECO:0000313" key="2">
    <source>
        <dbReference type="EMBL" id="UUX33704.1"/>
    </source>
</evidence>